<evidence type="ECO:0000313" key="9">
    <source>
        <dbReference type="Proteomes" id="UP000675880"/>
    </source>
</evidence>
<comment type="similarity">
    <text evidence="2">Belongs to the DoxX family.</text>
</comment>
<comment type="subcellular location">
    <subcellularLocation>
        <location evidence="1">Cell membrane</location>
        <topology evidence="1">Multi-pass membrane protein</topology>
    </subcellularLocation>
</comment>
<evidence type="ECO:0000256" key="1">
    <source>
        <dbReference type="ARBA" id="ARBA00004651"/>
    </source>
</evidence>
<feature type="transmembrane region" description="Helical" evidence="7">
    <location>
        <begin position="81"/>
        <end position="99"/>
    </location>
</feature>
<evidence type="ECO:0000256" key="6">
    <source>
        <dbReference type="ARBA" id="ARBA00023136"/>
    </source>
</evidence>
<protein>
    <submittedName>
        <fullName evidence="8">Membrane protein 2, distant similarity to thiosulphate:quinone oxidoreductase DoxD</fullName>
    </submittedName>
</protein>
<reference evidence="8 9" key="1">
    <citation type="submission" date="2021-02" db="EMBL/GenBank/DDBJ databases">
        <authorList>
            <person name="Han P."/>
        </authorList>
    </citation>
    <scope>NUCLEOTIDE SEQUENCE [LARGE SCALE GENOMIC DNA]</scope>
    <source>
        <strain evidence="8">Candidatus Nitrospira sp. ZN2</strain>
    </source>
</reference>
<dbReference type="PANTHER" id="PTHR33452:SF1">
    <property type="entry name" value="INNER MEMBRANE PROTEIN YPHA-RELATED"/>
    <property type="match status" value="1"/>
</dbReference>
<feature type="transmembrane region" description="Helical" evidence="7">
    <location>
        <begin position="12"/>
        <end position="33"/>
    </location>
</feature>
<keyword evidence="3" id="KW-1003">Cell membrane</keyword>
<dbReference type="Proteomes" id="UP000675880">
    <property type="component" value="Unassembled WGS sequence"/>
</dbReference>
<dbReference type="Pfam" id="PF07681">
    <property type="entry name" value="DoxX"/>
    <property type="match status" value="1"/>
</dbReference>
<dbReference type="InterPro" id="IPR051907">
    <property type="entry name" value="DoxX-like_oxidoreductase"/>
</dbReference>
<evidence type="ECO:0000313" key="8">
    <source>
        <dbReference type="EMBL" id="CAE6710512.1"/>
    </source>
</evidence>
<dbReference type="InterPro" id="IPR032808">
    <property type="entry name" value="DoxX"/>
</dbReference>
<evidence type="ECO:0000256" key="5">
    <source>
        <dbReference type="ARBA" id="ARBA00022989"/>
    </source>
</evidence>
<keyword evidence="9" id="KW-1185">Reference proteome</keyword>
<keyword evidence="6 7" id="KW-0472">Membrane</keyword>
<dbReference type="PANTHER" id="PTHR33452">
    <property type="entry name" value="OXIDOREDUCTASE CATD-RELATED"/>
    <property type="match status" value="1"/>
</dbReference>
<evidence type="ECO:0000256" key="4">
    <source>
        <dbReference type="ARBA" id="ARBA00022692"/>
    </source>
</evidence>
<feature type="transmembrane region" description="Helical" evidence="7">
    <location>
        <begin position="119"/>
        <end position="139"/>
    </location>
</feature>
<keyword evidence="4 7" id="KW-0812">Transmembrane</keyword>
<evidence type="ECO:0000256" key="3">
    <source>
        <dbReference type="ARBA" id="ARBA00022475"/>
    </source>
</evidence>
<evidence type="ECO:0000256" key="2">
    <source>
        <dbReference type="ARBA" id="ARBA00006679"/>
    </source>
</evidence>
<sequence length="168" mass="18220">MQALFKTDESWAGLILRVALGGVIFAHGAQKLLGWYGGFGFEGTMGFFTQKMGLPWLVAFLVIIGESIGSLGLIAGLLTRFTAASFIVIMLGAIVTVHLPQGFFMNWFGQQQGEGFEYHLLVIAMSLALLVVGGGKWSLDGLIAKWLGEPAKSQSSEARDQKYAFRTL</sequence>
<gene>
    <name evidence="8" type="ORF">NSPZN2_11190</name>
</gene>
<comment type="caution">
    <text evidence="8">The sequence shown here is derived from an EMBL/GenBank/DDBJ whole genome shotgun (WGS) entry which is preliminary data.</text>
</comment>
<keyword evidence="5 7" id="KW-1133">Transmembrane helix</keyword>
<dbReference type="RefSeq" id="WP_213040964.1">
    <property type="nucleotide sequence ID" value="NZ_CAJNBJ010000001.1"/>
</dbReference>
<proteinExistence type="inferred from homology"/>
<organism evidence="8 9">
    <name type="scientific">Nitrospira defluvii</name>
    <dbReference type="NCBI Taxonomy" id="330214"/>
    <lineage>
        <taxon>Bacteria</taxon>
        <taxon>Pseudomonadati</taxon>
        <taxon>Nitrospirota</taxon>
        <taxon>Nitrospiria</taxon>
        <taxon>Nitrospirales</taxon>
        <taxon>Nitrospiraceae</taxon>
        <taxon>Nitrospira</taxon>
    </lineage>
</organism>
<evidence type="ECO:0000256" key="7">
    <source>
        <dbReference type="SAM" id="Phobius"/>
    </source>
</evidence>
<feature type="transmembrane region" description="Helical" evidence="7">
    <location>
        <begin position="53"/>
        <end position="74"/>
    </location>
</feature>
<name>A0ABM8QQY1_9BACT</name>
<accession>A0ABM8QQY1</accession>
<dbReference type="EMBL" id="CAJNBJ010000001">
    <property type="protein sequence ID" value="CAE6710512.1"/>
    <property type="molecule type" value="Genomic_DNA"/>
</dbReference>